<dbReference type="Pfam" id="PF08031">
    <property type="entry name" value="BBE"/>
    <property type="match status" value="1"/>
</dbReference>
<dbReference type="PANTHER" id="PTHR42973:SF39">
    <property type="entry name" value="FAD-BINDING PCMH-TYPE DOMAIN-CONTAINING PROTEIN"/>
    <property type="match status" value="1"/>
</dbReference>
<evidence type="ECO:0000256" key="1">
    <source>
        <dbReference type="ARBA" id="ARBA00001974"/>
    </source>
</evidence>
<feature type="compositionally biased region" description="Low complexity" evidence="6">
    <location>
        <begin position="453"/>
        <end position="465"/>
    </location>
</feature>
<evidence type="ECO:0000313" key="9">
    <source>
        <dbReference type="Proteomes" id="UP001300763"/>
    </source>
</evidence>
<protein>
    <submittedName>
        <fullName evidence="8">FAD-binding oxidoreductase</fullName>
    </submittedName>
</protein>
<evidence type="ECO:0000256" key="2">
    <source>
        <dbReference type="ARBA" id="ARBA00005466"/>
    </source>
</evidence>
<dbReference type="SUPFAM" id="SSF56176">
    <property type="entry name" value="FAD-binding/transporter-associated domain-like"/>
    <property type="match status" value="1"/>
</dbReference>
<evidence type="ECO:0000256" key="5">
    <source>
        <dbReference type="ARBA" id="ARBA00023002"/>
    </source>
</evidence>
<dbReference type="InterPro" id="IPR016169">
    <property type="entry name" value="FAD-bd_PCMH_sub2"/>
</dbReference>
<comment type="caution">
    <text evidence="8">The sequence shown here is derived from an EMBL/GenBank/DDBJ whole genome shotgun (WGS) entry which is preliminary data.</text>
</comment>
<dbReference type="Gene3D" id="3.40.462.20">
    <property type="match status" value="1"/>
</dbReference>
<dbReference type="Pfam" id="PF01565">
    <property type="entry name" value="FAD_binding_4"/>
    <property type="match status" value="1"/>
</dbReference>
<dbReference type="PROSITE" id="PS51387">
    <property type="entry name" value="FAD_PCMH"/>
    <property type="match status" value="1"/>
</dbReference>
<dbReference type="EMBL" id="JAQZAO010000003">
    <property type="protein sequence ID" value="MDD7965469.1"/>
    <property type="molecule type" value="Genomic_DNA"/>
</dbReference>
<keyword evidence="4" id="KW-0274">FAD</keyword>
<accession>A0ABT5SRQ7</accession>
<keyword evidence="5" id="KW-0560">Oxidoreductase</keyword>
<comment type="cofactor">
    <cofactor evidence="1">
        <name>FAD</name>
        <dbReference type="ChEBI" id="CHEBI:57692"/>
    </cofactor>
</comment>
<dbReference type="InterPro" id="IPR012951">
    <property type="entry name" value="BBE"/>
</dbReference>
<dbReference type="Gene3D" id="3.30.465.10">
    <property type="match status" value="1"/>
</dbReference>
<dbReference type="Gene3D" id="3.30.43.10">
    <property type="entry name" value="Uridine Diphospho-n-acetylenolpyruvylglucosamine Reductase, domain 2"/>
    <property type="match status" value="1"/>
</dbReference>
<dbReference type="PANTHER" id="PTHR42973">
    <property type="entry name" value="BINDING OXIDOREDUCTASE, PUTATIVE (AFU_ORTHOLOGUE AFUA_1G17690)-RELATED"/>
    <property type="match status" value="1"/>
</dbReference>
<evidence type="ECO:0000256" key="3">
    <source>
        <dbReference type="ARBA" id="ARBA00022630"/>
    </source>
</evidence>
<proteinExistence type="inferred from homology"/>
<keyword evidence="3" id="KW-0285">Flavoprotein</keyword>
<reference evidence="8 9" key="1">
    <citation type="submission" date="2023-02" db="EMBL/GenBank/DDBJ databases">
        <title>Genome sequencing required for Actinomycetospora new species description.</title>
        <authorList>
            <person name="Saimee Y."/>
            <person name="Duangmal K."/>
        </authorList>
    </citation>
    <scope>NUCLEOTIDE SEQUENCE [LARGE SCALE GENOMIC DNA]</scope>
    <source>
        <strain evidence="8 9">DW7H6</strain>
    </source>
</reference>
<evidence type="ECO:0000256" key="4">
    <source>
        <dbReference type="ARBA" id="ARBA00022827"/>
    </source>
</evidence>
<dbReference type="InterPro" id="IPR006094">
    <property type="entry name" value="Oxid_FAD_bind_N"/>
</dbReference>
<comment type="similarity">
    <text evidence="2">Belongs to the oxygen-dependent FAD-linked oxidoreductase family.</text>
</comment>
<sequence length="475" mass="49343">MTATAVGDLADRVAGPVLRPGEEGYEDELAGFDLAVSQRPAIVVGATGPADVLAAVRYARDAGLAVGAQATGHGITVPADDALLITTRRADGVRVDPADRTAWLEAGAIWSRVLREAAPFGLAPLAGSAPAVGAVSYTLGGGLGVLGRRWGFSADHVRRLDIVTSDGQLRVVTAEEHPDLFWALRGGGGNFGVVTGMQVELVELAELYGGGLFFPGEAAAEVLSALLAVGRDAPDELSLSAALMLFPDLATVPSAVRGRWCCQVRVSSTGTSERCEQVIAPLRRAATPLLDTVRTMPVTDVGTIHNDPTTPRATNTRSLVLHSADDDAVATVLRHAGPDASFGVELRQLGGALAREPAVPNAVGHRHGAVTVYTTAYPHPAGSRASDGAAEQALLDDLAPWSDGGALVNFLAGPHVTPADVRAAYEPEIWTRLVEIKTRWDPGNVFRINHNIPPGATDAATPGTTSESHLDGVVS</sequence>
<evidence type="ECO:0000313" key="8">
    <source>
        <dbReference type="EMBL" id="MDD7965469.1"/>
    </source>
</evidence>
<feature type="domain" description="FAD-binding PCMH-type" evidence="7">
    <location>
        <begin position="36"/>
        <end position="204"/>
    </location>
</feature>
<gene>
    <name evidence="8" type="ORF">PGB27_08900</name>
</gene>
<dbReference type="PROSITE" id="PS00862">
    <property type="entry name" value="OX2_COVAL_FAD"/>
    <property type="match status" value="1"/>
</dbReference>
<dbReference type="InterPro" id="IPR016166">
    <property type="entry name" value="FAD-bd_PCMH"/>
</dbReference>
<dbReference type="InterPro" id="IPR016167">
    <property type="entry name" value="FAD-bd_PCMH_sub1"/>
</dbReference>
<evidence type="ECO:0000256" key="6">
    <source>
        <dbReference type="SAM" id="MobiDB-lite"/>
    </source>
</evidence>
<keyword evidence="9" id="KW-1185">Reference proteome</keyword>
<name>A0ABT5SRQ7_9PSEU</name>
<dbReference type="InterPro" id="IPR050416">
    <property type="entry name" value="FAD-linked_Oxidoreductase"/>
</dbReference>
<dbReference type="Proteomes" id="UP001300763">
    <property type="component" value="Unassembled WGS sequence"/>
</dbReference>
<organism evidence="8 9">
    <name type="scientific">Actinomycetospora lemnae</name>
    <dbReference type="NCBI Taxonomy" id="3019891"/>
    <lineage>
        <taxon>Bacteria</taxon>
        <taxon>Bacillati</taxon>
        <taxon>Actinomycetota</taxon>
        <taxon>Actinomycetes</taxon>
        <taxon>Pseudonocardiales</taxon>
        <taxon>Pseudonocardiaceae</taxon>
        <taxon>Actinomycetospora</taxon>
    </lineage>
</organism>
<feature type="region of interest" description="Disordered" evidence="6">
    <location>
        <begin position="452"/>
        <end position="475"/>
    </location>
</feature>
<dbReference type="RefSeq" id="WP_274200010.1">
    <property type="nucleotide sequence ID" value="NZ_JAQZAO010000003.1"/>
</dbReference>
<dbReference type="InterPro" id="IPR006093">
    <property type="entry name" value="Oxy_OxRdtase_FAD_BS"/>
</dbReference>
<evidence type="ECO:0000259" key="7">
    <source>
        <dbReference type="PROSITE" id="PS51387"/>
    </source>
</evidence>
<dbReference type="InterPro" id="IPR036318">
    <property type="entry name" value="FAD-bd_PCMH-like_sf"/>
</dbReference>